<evidence type="ECO:0000313" key="3">
    <source>
        <dbReference type="EMBL" id="OAA60625.1"/>
    </source>
</evidence>
<dbReference type="PANTHER" id="PTHR31956:SF24">
    <property type="entry name" value="PHOSPHOESTERASE SUPERFAMILY PROTEIN (AFU_ORTHOLOGUE AFUA_1G17590)"/>
    <property type="match status" value="1"/>
</dbReference>
<gene>
    <name evidence="3" type="ORF">ISF_05664</name>
</gene>
<dbReference type="AlphaFoldDB" id="A0A167TI94"/>
<dbReference type="InterPro" id="IPR007312">
    <property type="entry name" value="Phosphoesterase"/>
</dbReference>
<dbReference type="STRING" id="1081104.A0A167TI94"/>
<organism evidence="3 4">
    <name type="scientific">Cordyceps fumosorosea (strain ARSEF 2679)</name>
    <name type="common">Isaria fumosorosea</name>
    <dbReference type="NCBI Taxonomy" id="1081104"/>
    <lineage>
        <taxon>Eukaryota</taxon>
        <taxon>Fungi</taxon>
        <taxon>Dikarya</taxon>
        <taxon>Ascomycota</taxon>
        <taxon>Pezizomycotina</taxon>
        <taxon>Sordariomycetes</taxon>
        <taxon>Hypocreomycetidae</taxon>
        <taxon>Hypocreales</taxon>
        <taxon>Cordycipitaceae</taxon>
        <taxon>Cordyceps</taxon>
    </lineage>
</organism>
<dbReference type="GO" id="GO:0009395">
    <property type="term" value="P:phospholipid catabolic process"/>
    <property type="evidence" value="ECO:0007669"/>
    <property type="project" value="TreeGrafter"/>
</dbReference>
<proteinExistence type="predicted"/>
<protein>
    <submittedName>
        <fullName evidence="3">Phosphoesterase superfamily protein</fullName>
    </submittedName>
</protein>
<evidence type="ECO:0000256" key="2">
    <source>
        <dbReference type="SAM" id="SignalP"/>
    </source>
</evidence>
<dbReference type="PANTHER" id="PTHR31956">
    <property type="entry name" value="NON-SPECIFIC PHOSPHOLIPASE C4-RELATED"/>
    <property type="match status" value="1"/>
</dbReference>
<keyword evidence="4" id="KW-1185">Reference proteome</keyword>
<dbReference type="EMBL" id="AZHB01000014">
    <property type="protein sequence ID" value="OAA60625.1"/>
    <property type="molecule type" value="Genomic_DNA"/>
</dbReference>
<sequence>MQLKSLVLLAAAAAAATEFPGAHRPGSPESIKNLKDKIKNVVIMVLENRSFDNLLGGQTLPGLENPIQAGPYCNPLNISRPESGTGCAEPLDFDSIINDPDHSISGNNLEFYGSFTPDNAAIKAGRLQPNMSGFLTEQIRLYGKKQKEEVLQTQVINYYTESQVPVITALTQNFVVFNHWHSDVPGPTNPNRVALCSGTSAGKGKNNFQYNTMTQRSIFQEVTELGLEWKDYLVDTSIQDARWFTWTYSSNNTHRVVFMDSFYEDARKGQLPHLAYINPSCCGEGTNSMHPTGRVSDGEQLLKDVYEALRASPQWNETLWVITFDETGGFHDHVAPPRAPRPDNLTHTETTPTGGDYTFAFDRLGGRMPTWLVSPWAAPVVEQRGVNACGKTVSYHATSILRTLGYLWNFAPYNPRVRDAPSFDHLIGTELRTDTPEEFPTVSQGWLEGGRGGR</sequence>
<dbReference type="RefSeq" id="XP_018703296.1">
    <property type="nucleotide sequence ID" value="XM_018849269.1"/>
</dbReference>
<keyword evidence="1" id="KW-0378">Hydrolase</keyword>
<feature type="signal peptide" evidence="2">
    <location>
        <begin position="1"/>
        <end position="17"/>
    </location>
</feature>
<dbReference type="Pfam" id="PF04185">
    <property type="entry name" value="Phosphoesterase"/>
    <property type="match status" value="1"/>
</dbReference>
<dbReference type="Gene3D" id="3.40.720.10">
    <property type="entry name" value="Alkaline Phosphatase, subunit A"/>
    <property type="match status" value="2"/>
</dbReference>
<evidence type="ECO:0000256" key="1">
    <source>
        <dbReference type="ARBA" id="ARBA00022801"/>
    </source>
</evidence>
<dbReference type="GeneID" id="30021956"/>
<reference evidence="3 4" key="1">
    <citation type="journal article" date="2016" name="Genome Biol. Evol.">
        <title>Divergent and convergent evolution of fungal pathogenicity.</title>
        <authorList>
            <person name="Shang Y."/>
            <person name="Xiao G."/>
            <person name="Zheng P."/>
            <person name="Cen K."/>
            <person name="Zhan S."/>
            <person name="Wang C."/>
        </authorList>
    </citation>
    <scope>NUCLEOTIDE SEQUENCE [LARGE SCALE GENOMIC DNA]</scope>
    <source>
        <strain evidence="3 4">ARSEF 2679</strain>
    </source>
</reference>
<keyword evidence="2" id="KW-0732">Signal</keyword>
<comment type="caution">
    <text evidence="3">The sequence shown here is derived from an EMBL/GenBank/DDBJ whole genome shotgun (WGS) entry which is preliminary data.</text>
</comment>
<evidence type="ECO:0000313" key="4">
    <source>
        <dbReference type="Proteomes" id="UP000076744"/>
    </source>
</evidence>
<feature type="chain" id="PRO_5007892582" evidence="2">
    <location>
        <begin position="18"/>
        <end position="454"/>
    </location>
</feature>
<dbReference type="Proteomes" id="UP000076744">
    <property type="component" value="Unassembled WGS sequence"/>
</dbReference>
<dbReference type="OrthoDB" id="5135119at2759"/>
<accession>A0A167TI94</accession>
<dbReference type="GO" id="GO:0016788">
    <property type="term" value="F:hydrolase activity, acting on ester bonds"/>
    <property type="evidence" value="ECO:0007669"/>
    <property type="project" value="InterPro"/>
</dbReference>
<dbReference type="InterPro" id="IPR017850">
    <property type="entry name" value="Alkaline_phosphatase_core_sf"/>
</dbReference>
<name>A0A167TI94_CORFA</name>